<sequence>MGSSDQLKVDLGGLEELAGTLQRIRDNLNGADRWMLQFVGELGGDDVDDALDDFESHWSDGRSRVDKNCERLVKLSQQAVEHFRKADDELAKELQDQVKT</sequence>
<dbReference type="EMBL" id="BOMS01000073">
    <property type="protein sequence ID" value="GIE68747.1"/>
    <property type="molecule type" value="Genomic_DNA"/>
</dbReference>
<dbReference type="Proteomes" id="UP000624709">
    <property type="component" value="Unassembled WGS sequence"/>
</dbReference>
<dbReference type="Pfam" id="PF20117">
    <property type="entry name" value="DUF6507"/>
    <property type="match status" value="1"/>
</dbReference>
<organism evidence="1 2">
    <name type="scientific">Actinoplanes palleronii</name>
    <dbReference type="NCBI Taxonomy" id="113570"/>
    <lineage>
        <taxon>Bacteria</taxon>
        <taxon>Bacillati</taxon>
        <taxon>Actinomycetota</taxon>
        <taxon>Actinomycetes</taxon>
        <taxon>Micromonosporales</taxon>
        <taxon>Micromonosporaceae</taxon>
        <taxon>Actinoplanes</taxon>
    </lineage>
</organism>
<proteinExistence type="predicted"/>
<evidence type="ECO:0008006" key="3">
    <source>
        <dbReference type="Google" id="ProtNLM"/>
    </source>
</evidence>
<name>A0ABQ4BDP2_9ACTN</name>
<evidence type="ECO:0000313" key="2">
    <source>
        <dbReference type="Proteomes" id="UP000624709"/>
    </source>
</evidence>
<gene>
    <name evidence="1" type="ORF">Apa02nite_048550</name>
</gene>
<comment type="caution">
    <text evidence="1">The sequence shown here is derived from an EMBL/GenBank/DDBJ whole genome shotgun (WGS) entry which is preliminary data.</text>
</comment>
<protein>
    <recommendedName>
        <fullName evidence="3">ESAT-6-like protein</fullName>
    </recommendedName>
</protein>
<accession>A0ABQ4BDP2</accession>
<keyword evidence="2" id="KW-1185">Reference proteome</keyword>
<dbReference type="InterPro" id="IPR045436">
    <property type="entry name" value="DUF6507"/>
</dbReference>
<dbReference type="RefSeq" id="WP_203827016.1">
    <property type="nucleotide sequence ID" value="NZ_BAAATY010000022.1"/>
</dbReference>
<evidence type="ECO:0000313" key="1">
    <source>
        <dbReference type="EMBL" id="GIE68747.1"/>
    </source>
</evidence>
<reference evidence="1 2" key="1">
    <citation type="submission" date="2021-01" db="EMBL/GenBank/DDBJ databases">
        <title>Whole genome shotgun sequence of Actinoplanes palleronii NBRC 14916.</title>
        <authorList>
            <person name="Komaki H."/>
            <person name="Tamura T."/>
        </authorList>
    </citation>
    <scope>NUCLEOTIDE SEQUENCE [LARGE SCALE GENOMIC DNA]</scope>
    <source>
        <strain evidence="1 2">NBRC 14916</strain>
    </source>
</reference>